<dbReference type="PANTHER" id="PTHR31755">
    <property type="entry name" value="FOLATE RECEPTOR-LIKE"/>
    <property type="match status" value="1"/>
</dbReference>
<dbReference type="OMA" id="YNWIRTV"/>
<dbReference type="Proteomes" id="UP000026915">
    <property type="component" value="Chromosome 9"/>
</dbReference>
<organism evidence="1 2">
    <name type="scientific">Theobroma cacao</name>
    <name type="common">Cacao</name>
    <name type="synonym">Cocoa</name>
    <dbReference type="NCBI Taxonomy" id="3641"/>
    <lineage>
        <taxon>Eukaryota</taxon>
        <taxon>Viridiplantae</taxon>
        <taxon>Streptophyta</taxon>
        <taxon>Embryophyta</taxon>
        <taxon>Tracheophyta</taxon>
        <taxon>Spermatophyta</taxon>
        <taxon>Magnoliopsida</taxon>
        <taxon>eudicotyledons</taxon>
        <taxon>Gunneridae</taxon>
        <taxon>Pentapetalae</taxon>
        <taxon>rosids</taxon>
        <taxon>malvids</taxon>
        <taxon>Malvales</taxon>
        <taxon>Malvaceae</taxon>
        <taxon>Byttnerioideae</taxon>
        <taxon>Theobroma</taxon>
    </lineage>
</organism>
<name>A0A061GSD5_THECC</name>
<evidence type="ECO:0000313" key="1">
    <source>
        <dbReference type="EMBL" id="EOY32077.1"/>
    </source>
</evidence>
<proteinExistence type="predicted"/>
<dbReference type="PANTHER" id="PTHR31755:SF2">
    <property type="entry name" value="OS08G0320800 PROTEIN"/>
    <property type="match status" value="1"/>
</dbReference>
<protein>
    <submittedName>
        <fullName evidence="1">Uncharacterized protein</fullName>
    </submittedName>
</protein>
<accession>A0A061GSD5</accession>
<dbReference type="Gramene" id="EOY32077">
    <property type="protein sequence ID" value="EOY32077"/>
    <property type="gene ID" value="TCM_039543"/>
</dbReference>
<gene>
    <name evidence="1" type="ORF">TCM_039543</name>
</gene>
<dbReference type="AlphaFoldDB" id="A0A061GSD5"/>
<keyword evidence="2" id="KW-1185">Reference proteome</keyword>
<dbReference type="eggNOG" id="ENOG502QV44">
    <property type="taxonomic scope" value="Eukaryota"/>
</dbReference>
<dbReference type="EMBL" id="CM001887">
    <property type="protein sequence ID" value="EOY32077.1"/>
    <property type="molecule type" value="Genomic_DNA"/>
</dbReference>
<dbReference type="HOGENOM" id="CLU_1819342_0_0_1"/>
<evidence type="ECO:0000313" key="2">
    <source>
        <dbReference type="Proteomes" id="UP000026915"/>
    </source>
</evidence>
<dbReference type="InParanoid" id="A0A061GSD5"/>
<reference evidence="1 2" key="1">
    <citation type="journal article" date="2013" name="Genome Biol.">
        <title>The genome sequence of the most widely cultivated cacao type and its use to identify candidate genes regulating pod color.</title>
        <authorList>
            <person name="Motamayor J.C."/>
            <person name="Mockaitis K."/>
            <person name="Schmutz J."/>
            <person name="Haiminen N."/>
            <person name="Iii D.L."/>
            <person name="Cornejo O."/>
            <person name="Findley S.D."/>
            <person name="Zheng P."/>
            <person name="Utro F."/>
            <person name="Royaert S."/>
            <person name="Saski C."/>
            <person name="Jenkins J."/>
            <person name="Podicheti R."/>
            <person name="Zhao M."/>
            <person name="Scheffler B.E."/>
            <person name="Stack J.C."/>
            <person name="Feltus F.A."/>
            <person name="Mustiga G.M."/>
            <person name="Amores F."/>
            <person name="Phillips W."/>
            <person name="Marelli J.P."/>
            <person name="May G.D."/>
            <person name="Shapiro H."/>
            <person name="Ma J."/>
            <person name="Bustamante C.D."/>
            <person name="Schnell R.J."/>
            <person name="Main D."/>
            <person name="Gilbert D."/>
            <person name="Parida L."/>
            <person name="Kuhn D.N."/>
        </authorList>
    </citation>
    <scope>NUCLEOTIDE SEQUENCE [LARGE SCALE GENOMIC DNA]</scope>
    <source>
        <strain evidence="2">cv. Matina 1-6</strain>
    </source>
</reference>
<dbReference type="InterPro" id="IPR040320">
    <property type="entry name" value="At4g37920-like"/>
</dbReference>
<sequence>MLGELKCVKDIMYHLCKATKSSLKRIIAPKEIKLLKHLLNIIDFEEQFSAVATAFSPNDEHEARDPKALYTTPKELDKWIKIFLDAYFLNKEKTDVKYAKKMTQPIVRQRLFILKEIIEEEYLDQRTTATKPTKDKTESEKF</sequence>
<dbReference type="STRING" id="3641.A0A061GSD5"/>